<evidence type="ECO:0000259" key="1">
    <source>
        <dbReference type="Pfam" id="PF10543"/>
    </source>
</evidence>
<sequence length="189" mass="21487">MEVLPSAPIKDKIHAIRNSEVMLDSDLAELYGVETRQINQAVSRNSDRFPDDFFFQLSEEEFAILRSQNVTSSWGGRRQAPKAFSEQGVYMLATVLKSQRAAEVTISIMRTFARIRRYALEHADLAKEIHALRQDLQDHKQWSKERLSAVADAIIMIEESFDELQEVVSDIGTAKEVESIGFLRGKKDA</sequence>
<gene>
    <name evidence="2" type="ordered locus">Sulku_2640</name>
    <name evidence="3" type="ordered locus">Sulku_2783</name>
</gene>
<dbReference type="GO" id="GO:0003677">
    <property type="term" value="F:DNA binding"/>
    <property type="evidence" value="ECO:0007669"/>
    <property type="project" value="UniProtKB-KW"/>
</dbReference>
<name>E4U3M6_SULKY</name>
<dbReference type="Proteomes" id="UP000008721">
    <property type="component" value="Plasmid pSULKU03"/>
</dbReference>
<protein>
    <submittedName>
        <fullName evidence="2">KilA-N, DNA-binding domain</fullName>
    </submittedName>
</protein>
<dbReference type="KEGG" id="sku:Sulku_2640"/>
<evidence type="ECO:0000313" key="4">
    <source>
        <dbReference type="Proteomes" id="UP000008721"/>
    </source>
</evidence>
<dbReference type="InterPro" id="IPR018873">
    <property type="entry name" value="KilA-N_DNA-bd_domain"/>
</dbReference>
<organism evidence="2 4">
    <name type="scientific">Sulfuricurvum kujiense (strain ATCC BAA-921 / DSM 16994 / JCM 11577 / YK-1)</name>
    <dbReference type="NCBI Taxonomy" id="709032"/>
    <lineage>
        <taxon>Bacteria</taxon>
        <taxon>Pseudomonadati</taxon>
        <taxon>Campylobacterota</taxon>
        <taxon>Epsilonproteobacteria</taxon>
        <taxon>Campylobacterales</taxon>
        <taxon>Sulfurimonadaceae</taxon>
        <taxon>Sulfuricurvum</taxon>
    </lineage>
</organism>
<geneLocation type="plasmid" evidence="3 4">
    <name>pSULKU03</name>
</geneLocation>
<reference evidence="2 4" key="1">
    <citation type="journal article" date="2012" name="Stand. Genomic Sci.">
        <title>Complete genome sequence of the sulfur compounds oxidizing chemolithoautotroph Sulfuricurvum kujiense type strain (YK-1(T)).</title>
        <authorList>
            <person name="Han C."/>
            <person name="Kotsyurbenko O."/>
            <person name="Chertkov O."/>
            <person name="Held B."/>
            <person name="Lapidus A."/>
            <person name="Nolan M."/>
            <person name="Lucas S."/>
            <person name="Hammon N."/>
            <person name="Deshpande S."/>
            <person name="Cheng J.F."/>
            <person name="Tapia R."/>
            <person name="Goodwin L.A."/>
            <person name="Pitluck S."/>
            <person name="Liolios K."/>
            <person name="Pagani I."/>
            <person name="Ivanova N."/>
            <person name="Mavromatis K."/>
            <person name="Mikhailova N."/>
            <person name="Pati A."/>
            <person name="Chen A."/>
            <person name="Palaniappan K."/>
            <person name="Land M."/>
            <person name="Hauser L."/>
            <person name="Chang Y.J."/>
            <person name="Jeffries C.D."/>
            <person name="Brambilla E.M."/>
            <person name="Rohde M."/>
            <person name="Spring S."/>
            <person name="Sikorski J."/>
            <person name="Goker M."/>
            <person name="Woyke T."/>
            <person name="Bristow J."/>
            <person name="Eisen J.A."/>
            <person name="Markowitz V."/>
            <person name="Hugenholtz P."/>
            <person name="Kyrpides N.C."/>
            <person name="Klenk H.P."/>
            <person name="Detter J.C."/>
        </authorList>
    </citation>
    <scope>NUCLEOTIDE SEQUENCE [LARGE SCALE GENOMIC DNA]</scope>
    <source>
        <strain evidence="4">ATCC BAA-921 / DSM 16994 / JCM 11577 / YK-1</strain>
        <strain evidence="2">DSM 16994</strain>
        <plasmid evidence="2 4">pSULKU01</plasmid>
        <plasmid evidence="3 4">pSULKU03</plasmid>
    </source>
</reference>
<dbReference type="AlphaFoldDB" id="E4U3M6"/>
<geneLocation type="plasmid" evidence="2 4">
    <name>pSULKU01</name>
</geneLocation>
<keyword evidence="2" id="KW-0614">Plasmid</keyword>
<feature type="domain" description="KilA-N DNA-binding" evidence="1">
    <location>
        <begin position="12"/>
        <end position="95"/>
    </location>
</feature>
<dbReference type="Proteomes" id="UP000008721">
    <property type="component" value="Plasmid pSULKU01"/>
</dbReference>
<evidence type="ECO:0000313" key="3">
    <source>
        <dbReference type="EMBL" id="ADR35431.1"/>
    </source>
</evidence>
<proteinExistence type="predicted"/>
<evidence type="ECO:0000313" key="2">
    <source>
        <dbReference type="EMBL" id="ADR35292.1"/>
    </source>
</evidence>
<dbReference type="eggNOG" id="COG0449">
    <property type="taxonomic scope" value="Bacteria"/>
</dbReference>
<dbReference type="RefSeq" id="WP_013449904.1">
    <property type="nucleotide sequence ID" value="NC_014754.1"/>
</dbReference>
<dbReference type="EMBL" id="CP002356">
    <property type="protein sequence ID" value="ADR35292.1"/>
    <property type="molecule type" value="Genomic_DNA"/>
</dbReference>
<keyword evidence="4" id="KW-1185">Reference proteome</keyword>
<keyword evidence="2" id="KW-0238">DNA-binding</keyword>
<dbReference type="HOGENOM" id="CLU_055403_2_0_7"/>
<dbReference type="Pfam" id="PF10543">
    <property type="entry name" value="ORF6N"/>
    <property type="match status" value="1"/>
</dbReference>
<dbReference type="EMBL" id="CP002358">
    <property type="protein sequence ID" value="ADR35431.1"/>
    <property type="molecule type" value="Genomic_DNA"/>
</dbReference>
<accession>E4U3M6</accession>
<dbReference type="KEGG" id="sku:Sulku_2783"/>